<evidence type="ECO:0000313" key="6">
    <source>
        <dbReference type="EMBL" id="MPR24179.1"/>
    </source>
</evidence>
<dbReference type="PROSITE" id="PS51063">
    <property type="entry name" value="HTH_CRP_2"/>
    <property type="match status" value="1"/>
</dbReference>
<name>A0A5N7MD28_9HYPH</name>
<dbReference type="InterPro" id="IPR036390">
    <property type="entry name" value="WH_DNA-bd_sf"/>
</dbReference>
<dbReference type="Pfam" id="PF00027">
    <property type="entry name" value="cNMP_binding"/>
    <property type="match status" value="1"/>
</dbReference>
<dbReference type="InterPro" id="IPR018490">
    <property type="entry name" value="cNMP-bd_dom_sf"/>
</dbReference>
<feature type="domain" description="HTH crp-type" evidence="5">
    <location>
        <begin position="215"/>
        <end position="288"/>
    </location>
</feature>
<dbReference type="Gene3D" id="1.10.10.10">
    <property type="entry name" value="Winged helix-like DNA-binding domain superfamily/Winged helix DNA-binding domain"/>
    <property type="match status" value="1"/>
</dbReference>
<dbReference type="InterPro" id="IPR018488">
    <property type="entry name" value="cNMP-bd_CS"/>
</dbReference>
<evidence type="ECO:0000256" key="3">
    <source>
        <dbReference type="ARBA" id="ARBA00023163"/>
    </source>
</evidence>
<proteinExistence type="predicted"/>
<sequence length="298" mass="32901">MLIAQRNRARSARCTTRAQQQTVICVTHGLALRFVFARGPVDVMLGGLVLHPCGKSTMAEIQASHAATGADKAVKLEALDIFRAIDPSTVEQIARRAQHRTLEKGELLFNVGDASDALYVIADGRVRIWTVSAAGAEVTLNVLTNGAVFGEIGMLDSGVRTAGASAMLRTRLMSIARRTFYEALDRDPQLVRNVIDLLCMRLRWTSARMEDATLRQAPQRLARILGHLARDHGKATPKGIEVVLKLTQSEMAQWTAMSREGLNKVLNRWAEERLLTQNRGGLIVHDLERIDEIAEFGE</sequence>
<dbReference type="InterPro" id="IPR050397">
    <property type="entry name" value="Env_Response_Regulators"/>
</dbReference>
<dbReference type="InterPro" id="IPR012318">
    <property type="entry name" value="HTH_CRP"/>
</dbReference>
<dbReference type="Proteomes" id="UP000403266">
    <property type="component" value="Unassembled WGS sequence"/>
</dbReference>
<dbReference type="PROSITE" id="PS50042">
    <property type="entry name" value="CNMP_BINDING_3"/>
    <property type="match status" value="1"/>
</dbReference>
<dbReference type="EMBL" id="VOSK01000004">
    <property type="protein sequence ID" value="MPR24179.1"/>
    <property type="molecule type" value="Genomic_DNA"/>
</dbReference>
<dbReference type="GO" id="GO:0003700">
    <property type="term" value="F:DNA-binding transcription factor activity"/>
    <property type="evidence" value="ECO:0007669"/>
    <property type="project" value="TreeGrafter"/>
</dbReference>
<evidence type="ECO:0000313" key="7">
    <source>
        <dbReference type="Proteomes" id="UP000403266"/>
    </source>
</evidence>
<dbReference type="InterPro" id="IPR000595">
    <property type="entry name" value="cNMP-bd_dom"/>
</dbReference>
<dbReference type="InterPro" id="IPR036388">
    <property type="entry name" value="WH-like_DNA-bd_sf"/>
</dbReference>
<dbReference type="CDD" id="cd00038">
    <property type="entry name" value="CAP_ED"/>
    <property type="match status" value="1"/>
</dbReference>
<dbReference type="PANTHER" id="PTHR24567">
    <property type="entry name" value="CRP FAMILY TRANSCRIPTIONAL REGULATORY PROTEIN"/>
    <property type="match status" value="1"/>
</dbReference>
<organism evidence="6 7">
    <name type="scientific">Microvirga tunisiensis</name>
    <dbReference type="NCBI Taxonomy" id="2108360"/>
    <lineage>
        <taxon>Bacteria</taxon>
        <taxon>Pseudomonadati</taxon>
        <taxon>Pseudomonadota</taxon>
        <taxon>Alphaproteobacteria</taxon>
        <taxon>Hyphomicrobiales</taxon>
        <taxon>Methylobacteriaceae</taxon>
        <taxon>Microvirga</taxon>
    </lineage>
</organism>
<gene>
    <name evidence="6" type="ORF">FS320_02800</name>
</gene>
<dbReference type="GO" id="GO:0005829">
    <property type="term" value="C:cytosol"/>
    <property type="evidence" value="ECO:0007669"/>
    <property type="project" value="TreeGrafter"/>
</dbReference>
<evidence type="ECO:0000259" key="4">
    <source>
        <dbReference type="PROSITE" id="PS50042"/>
    </source>
</evidence>
<protein>
    <submittedName>
        <fullName evidence="6">Crp/Fnr family transcriptional regulator</fullName>
    </submittedName>
</protein>
<reference evidence="6 7" key="1">
    <citation type="journal article" date="2019" name="Syst. Appl. Microbiol.">
        <title>Microvirga tunisiensis sp. nov., a root nodule symbiotic bacterium isolated from Lupinus micranthus and L. luteus grown in Northern Tunisia.</title>
        <authorList>
            <person name="Msaddak A."/>
            <person name="Rejili M."/>
            <person name="Duran D."/>
            <person name="Mars M."/>
            <person name="Palacios J.M."/>
            <person name="Ruiz-Argueso T."/>
            <person name="Rey L."/>
            <person name="Imperial J."/>
        </authorList>
    </citation>
    <scope>NUCLEOTIDE SEQUENCE [LARGE SCALE GENOMIC DNA]</scope>
    <source>
        <strain evidence="6 7">Lmie10</strain>
    </source>
</reference>
<keyword evidence="2" id="KW-0238">DNA-binding</keyword>
<dbReference type="PANTHER" id="PTHR24567:SF68">
    <property type="entry name" value="DNA-BINDING TRANSCRIPTIONAL DUAL REGULATOR CRP"/>
    <property type="match status" value="1"/>
</dbReference>
<accession>A0A5N7MD28</accession>
<dbReference type="SUPFAM" id="SSF46785">
    <property type="entry name" value="Winged helix' DNA-binding domain"/>
    <property type="match status" value="1"/>
</dbReference>
<dbReference type="AlphaFoldDB" id="A0A5N7MD28"/>
<feature type="domain" description="Cyclic nucleotide-binding" evidence="4">
    <location>
        <begin position="81"/>
        <end position="201"/>
    </location>
</feature>
<dbReference type="SUPFAM" id="SSF51206">
    <property type="entry name" value="cAMP-binding domain-like"/>
    <property type="match status" value="1"/>
</dbReference>
<keyword evidence="3" id="KW-0804">Transcription</keyword>
<keyword evidence="1" id="KW-0805">Transcription regulation</keyword>
<dbReference type="InterPro" id="IPR014710">
    <property type="entry name" value="RmlC-like_jellyroll"/>
</dbReference>
<comment type="caution">
    <text evidence="6">The sequence shown here is derived from an EMBL/GenBank/DDBJ whole genome shotgun (WGS) entry which is preliminary data.</text>
</comment>
<evidence type="ECO:0000256" key="1">
    <source>
        <dbReference type="ARBA" id="ARBA00023015"/>
    </source>
</evidence>
<dbReference type="SMART" id="SM00100">
    <property type="entry name" value="cNMP"/>
    <property type="match status" value="1"/>
</dbReference>
<dbReference type="GO" id="GO:0003677">
    <property type="term" value="F:DNA binding"/>
    <property type="evidence" value="ECO:0007669"/>
    <property type="project" value="UniProtKB-KW"/>
</dbReference>
<dbReference type="Gene3D" id="2.60.120.10">
    <property type="entry name" value="Jelly Rolls"/>
    <property type="match status" value="1"/>
</dbReference>
<dbReference type="PROSITE" id="PS00889">
    <property type="entry name" value="CNMP_BINDING_2"/>
    <property type="match status" value="1"/>
</dbReference>
<evidence type="ECO:0000259" key="5">
    <source>
        <dbReference type="PROSITE" id="PS51063"/>
    </source>
</evidence>
<dbReference type="OrthoDB" id="3525895at2"/>
<evidence type="ECO:0000256" key="2">
    <source>
        <dbReference type="ARBA" id="ARBA00023125"/>
    </source>
</evidence>
<dbReference type="SMART" id="SM00419">
    <property type="entry name" value="HTH_CRP"/>
    <property type="match status" value="1"/>
</dbReference>
<keyword evidence="7" id="KW-1185">Reference proteome</keyword>
<dbReference type="Pfam" id="PF13545">
    <property type="entry name" value="HTH_Crp_2"/>
    <property type="match status" value="1"/>
</dbReference>